<evidence type="ECO:0000256" key="1">
    <source>
        <dbReference type="ARBA" id="ARBA00001947"/>
    </source>
</evidence>
<dbReference type="SMART" id="SM00829">
    <property type="entry name" value="PKS_ER"/>
    <property type="match status" value="1"/>
</dbReference>
<organism evidence="7 8">
    <name type="scientific">Tilletiopsis washingtonensis</name>
    <dbReference type="NCBI Taxonomy" id="58919"/>
    <lineage>
        <taxon>Eukaryota</taxon>
        <taxon>Fungi</taxon>
        <taxon>Dikarya</taxon>
        <taxon>Basidiomycota</taxon>
        <taxon>Ustilaginomycotina</taxon>
        <taxon>Exobasidiomycetes</taxon>
        <taxon>Entylomatales</taxon>
        <taxon>Entylomatales incertae sedis</taxon>
        <taxon>Tilletiopsis</taxon>
    </lineage>
</organism>
<keyword evidence="2 5" id="KW-0479">Metal-binding</keyword>
<dbReference type="InterPro" id="IPR036291">
    <property type="entry name" value="NAD(P)-bd_dom_sf"/>
</dbReference>
<dbReference type="InterPro" id="IPR020843">
    <property type="entry name" value="ER"/>
</dbReference>
<evidence type="ECO:0000313" key="7">
    <source>
        <dbReference type="EMBL" id="PWN99517.1"/>
    </source>
</evidence>
<dbReference type="InterPro" id="IPR013154">
    <property type="entry name" value="ADH-like_N"/>
</dbReference>
<proteinExistence type="inferred from homology"/>
<dbReference type="GO" id="GO:0016616">
    <property type="term" value="F:oxidoreductase activity, acting on the CH-OH group of donors, NAD or NADP as acceptor"/>
    <property type="evidence" value="ECO:0007669"/>
    <property type="project" value="InterPro"/>
</dbReference>
<evidence type="ECO:0000259" key="6">
    <source>
        <dbReference type="SMART" id="SM00829"/>
    </source>
</evidence>
<name>A0A316ZCL0_9BASI</name>
<dbReference type="STRING" id="58919.A0A316ZCL0"/>
<evidence type="ECO:0000256" key="4">
    <source>
        <dbReference type="ARBA" id="ARBA00023002"/>
    </source>
</evidence>
<keyword evidence="8" id="KW-1185">Reference proteome</keyword>
<keyword evidence="3 5" id="KW-0862">Zinc</keyword>
<dbReference type="InterPro" id="IPR011032">
    <property type="entry name" value="GroES-like_sf"/>
</dbReference>
<dbReference type="GeneID" id="37271565"/>
<sequence length="359" mass="38305">MSSSESFKGWCALGPDAVEGKLVWQDVPAKKFTETDLELDVLACGICASDIHTMRSGWGPTEYPTVVGHEIVGKITKVGSDVKDGYKVGDIVGIGAQCDSCEQCEQCKKESNSYCDGMVGTYSGKFKDGSGRSMGGYASKWRGPATLAIPIPDGLDLSVAAPLLCGGATAYSPLRDYGCGQENGKRVAIVGVGGIGAFGLNWAKALGADEIVAISTTASKKDLAMQLGATDFLAMKDDPEGHKKYRRHFDIILNTAADENMDFDKFVFMLRPRGHLINIAVPEKPCKPVPIGALLFSGANIGGSAIAGRAQLREMLDLAVSAKPNFMIEKRKMSEANEAVKDMVAGKPRFRYTLMAEGQ</sequence>
<dbReference type="FunFam" id="3.40.50.720:FF:000022">
    <property type="entry name" value="Cinnamyl alcohol dehydrogenase"/>
    <property type="match status" value="1"/>
</dbReference>
<evidence type="ECO:0000313" key="8">
    <source>
        <dbReference type="Proteomes" id="UP000245946"/>
    </source>
</evidence>
<comment type="cofactor">
    <cofactor evidence="1 5">
        <name>Zn(2+)</name>
        <dbReference type="ChEBI" id="CHEBI:29105"/>
    </cofactor>
</comment>
<dbReference type="CDD" id="cd05283">
    <property type="entry name" value="CAD1"/>
    <property type="match status" value="1"/>
</dbReference>
<evidence type="ECO:0000256" key="3">
    <source>
        <dbReference type="ARBA" id="ARBA00022833"/>
    </source>
</evidence>
<dbReference type="OrthoDB" id="1879366at2759"/>
<dbReference type="PROSITE" id="PS00059">
    <property type="entry name" value="ADH_ZINC"/>
    <property type="match status" value="1"/>
</dbReference>
<evidence type="ECO:0000256" key="5">
    <source>
        <dbReference type="RuleBase" id="RU361277"/>
    </source>
</evidence>
<dbReference type="SUPFAM" id="SSF51735">
    <property type="entry name" value="NAD(P)-binding Rossmann-fold domains"/>
    <property type="match status" value="1"/>
</dbReference>
<protein>
    <submittedName>
        <fullName evidence="7">GroES-like protein</fullName>
    </submittedName>
</protein>
<dbReference type="AlphaFoldDB" id="A0A316ZCL0"/>
<dbReference type="SUPFAM" id="SSF50129">
    <property type="entry name" value="GroES-like"/>
    <property type="match status" value="1"/>
</dbReference>
<dbReference type="InterPro" id="IPR047109">
    <property type="entry name" value="CAD-like"/>
</dbReference>
<dbReference type="Pfam" id="PF00107">
    <property type="entry name" value="ADH_zinc_N"/>
    <property type="match status" value="1"/>
</dbReference>
<dbReference type="RefSeq" id="XP_025599796.1">
    <property type="nucleotide sequence ID" value="XM_025744021.1"/>
</dbReference>
<dbReference type="Gene3D" id="3.40.50.720">
    <property type="entry name" value="NAD(P)-binding Rossmann-like Domain"/>
    <property type="match status" value="1"/>
</dbReference>
<dbReference type="Gene3D" id="3.90.180.10">
    <property type="entry name" value="Medium-chain alcohol dehydrogenases, catalytic domain"/>
    <property type="match status" value="1"/>
</dbReference>
<dbReference type="Proteomes" id="UP000245946">
    <property type="component" value="Unassembled WGS sequence"/>
</dbReference>
<reference evidence="7 8" key="1">
    <citation type="journal article" date="2018" name="Mol. Biol. Evol.">
        <title>Broad Genomic Sampling Reveals a Smut Pathogenic Ancestry of the Fungal Clade Ustilaginomycotina.</title>
        <authorList>
            <person name="Kijpornyongpan T."/>
            <person name="Mondo S.J."/>
            <person name="Barry K."/>
            <person name="Sandor L."/>
            <person name="Lee J."/>
            <person name="Lipzen A."/>
            <person name="Pangilinan J."/>
            <person name="LaButti K."/>
            <person name="Hainaut M."/>
            <person name="Henrissat B."/>
            <person name="Grigoriev I.V."/>
            <person name="Spatafora J.W."/>
            <person name="Aime M.C."/>
        </authorList>
    </citation>
    <scope>NUCLEOTIDE SEQUENCE [LARGE SCALE GENOMIC DNA]</scope>
    <source>
        <strain evidence="7 8">MCA 4186</strain>
    </source>
</reference>
<comment type="similarity">
    <text evidence="5">Belongs to the zinc-containing alcohol dehydrogenase family.</text>
</comment>
<dbReference type="GO" id="GO:0008270">
    <property type="term" value="F:zinc ion binding"/>
    <property type="evidence" value="ECO:0007669"/>
    <property type="project" value="InterPro"/>
</dbReference>
<gene>
    <name evidence="7" type="ORF">FA09DRAFT_337636</name>
</gene>
<evidence type="ECO:0000256" key="2">
    <source>
        <dbReference type="ARBA" id="ARBA00022723"/>
    </source>
</evidence>
<dbReference type="PANTHER" id="PTHR42683">
    <property type="entry name" value="ALDEHYDE REDUCTASE"/>
    <property type="match status" value="1"/>
</dbReference>
<dbReference type="InterPro" id="IPR002328">
    <property type="entry name" value="ADH_Zn_CS"/>
</dbReference>
<dbReference type="InterPro" id="IPR013149">
    <property type="entry name" value="ADH-like_C"/>
</dbReference>
<keyword evidence="4" id="KW-0560">Oxidoreductase</keyword>
<feature type="domain" description="Enoyl reductase (ER)" evidence="6">
    <location>
        <begin position="20"/>
        <end position="354"/>
    </location>
</feature>
<dbReference type="EMBL" id="KZ819288">
    <property type="protein sequence ID" value="PWN99517.1"/>
    <property type="molecule type" value="Genomic_DNA"/>
</dbReference>
<accession>A0A316ZCL0</accession>
<dbReference type="Pfam" id="PF08240">
    <property type="entry name" value="ADH_N"/>
    <property type="match status" value="1"/>
</dbReference>